<name>A0A7I7UJ03_MYCPV</name>
<keyword evidence="2" id="KW-0238">DNA-binding</keyword>
<dbReference type="GO" id="GO:0006355">
    <property type="term" value="P:regulation of DNA-templated transcription"/>
    <property type="evidence" value="ECO:0007669"/>
    <property type="project" value="InterPro"/>
</dbReference>
<evidence type="ECO:0000256" key="3">
    <source>
        <dbReference type="ARBA" id="ARBA00023163"/>
    </source>
</evidence>
<dbReference type="CDD" id="cd06170">
    <property type="entry name" value="LuxR_C_like"/>
    <property type="match status" value="1"/>
</dbReference>
<accession>A0A7I7UJ03</accession>
<sequence>MPLAARGEVGAAAKAARQALVHHERLPMPLERARTQLVCGQLNRRQRRRNDASADINAALAVFDDLGCAPWGARARAELDRMTVRRGDGAQLTRSERRVAELVASGMTNREVGAELFISPKTVEANLSRIYRKLGIRSRTALAGLIDPLD</sequence>
<evidence type="ECO:0000256" key="1">
    <source>
        <dbReference type="ARBA" id="ARBA00023015"/>
    </source>
</evidence>
<evidence type="ECO:0000313" key="5">
    <source>
        <dbReference type="EMBL" id="BBY80136.1"/>
    </source>
</evidence>
<organism evidence="5 6">
    <name type="scientific">Mycolicibacterium pulveris</name>
    <name type="common">Mycobacterium pulveris</name>
    <dbReference type="NCBI Taxonomy" id="36813"/>
    <lineage>
        <taxon>Bacteria</taxon>
        <taxon>Bacillati</taxon>
        <taxon>Actinomycetota</taxon>
        <taxon>Actinomycetes</taxon>
        <taxon>Mycobacteriales</taxon>
        <taxon>Mycobacteriaceae</taxon>
        <taxon>Mycolicibacterium</taxon>
    </lineage>
</organism>
<feature type="domain" description="HTH luxR-type" evidence="4">
    <location>
        <begin position="85"/>
        <end position="150"/>
    </location>
</feature>
<dbReference type="Proteomes" id="UP000467252">
    <property type="component" value="Chromosome"/>
</dbReference>
<proteinExistence type="predicted"/>
<evidence type="ECO:0000256" key="2">
    <source>
        <dbReference type="ARBA" id="ARBA00023125"/>
    </source>
</evidence>
<dbReference type="PANTHER" id="PTHR44688:SF16">
    <property type="entry name" value="DNA-BINDING TRANSCRIPTIONAL ACTIVATOR DEVR_DOSR"/>
    <property type="match status" value="1"/>
</dbReference>
<dbReference type="Pfam" id="PF00196">
    <property type="entry name" value="GerE"/>
    <property type="match status" value="1"/>
</dbReference>
<dbReference type="PANTHER" id="PTHR44688">
    <property type="entry name" value="DNA-BINDING TRANSCRIPTIONAL ACTIVATOR DEVR_DOSR"/>
    <property type="match status" value="1"/>
</dbReference>
<dbReference type="SUPFAM" id="SSF46894">
    <property type="entry name" value="C-terminal effector domain of the bipartite response regulators"/>
    <property type="match status" value="1"/>
</dbReference>
<evidence type="ECO:0000259" key="4">
    <source>
        <dbReference type="PROSITE" id="PS50043"/>
    </source>
</evidence>
<keyword evidence="1" id="KW-0805">Transcription regulation</keyword>
<keyword evidence="6" id="KW-1185">Reference proteome</keyword>
<dbReference type="PROSITE" id="PS50043">
    <property type="entry name" value="HTH_LUXR_2"/>
    <property type="match status" value="1"/>
</dbReference>
<dbReference type="EMBL" id="AP022599">
    <property type="protein sequence ID" value="BBY80136.1"/>
    <property type="molecule type" value="Genomic_DNA"/>
</dbReference>
<dbReference type="PRINTS" id="PR00038">
    <property type="entry name" value="HTHLUXR"/>
</dbReference>
<dbReference type="GO" id="GO:0003677">
    <property type="term" value="F:DNA binding"/>
    <property type="evidence" value="ECO:0007669"/>
    <property type="project" value="UniProtKB-KW"/>
</dbReference>
<dbReference type="Gene3D" id="1.10.10.10">
    <property type="entry name" value="Winged helix-like DNA-binding domain superfamily/Winged helix DNA-binding domain"/>
    <property type="match status" value="1"/>
</dbReference>
<gene>
    <name evidence="5" type="ORF">MPUL_12940</name>
</gene>
<dbReference type="PROSITE" id="PS00622">
    <property type="entry name" value="HTH_LUXR_1"/>
    <property type="match status" value="1"/>
</dbReference>
<dbReference type="SMART" id="SM00421">
    <property type="entry name" value="HTH_LUXR"/>
    <property type="match status" value="1"/>
</dbReference>
<dbReference type="AlphaFoldDB" id="A0A7I7UJ03"/>
<protein>
    <recommendedName>
        <fullName evidence="4">HTH luxR-type domain-containing protein</fullName>
    </recommendedName>
</protein>
<keyword evidence="3" id="KW-0804">Transcription</keyword>
<dbReference type="InterPro" id="IPR036388">
    <property type="entry name" value="WH-like_DNA-bd_sf"/>
</dbReference>
<dbReference type="InterPro" id="IPR016032">
    <property type="entry name" value="Sig_transdc_resp-reg_C-effctor"/>
</dbReference>
<evidence type="ECO:0000313" key="6">
    <source>
        <dbReference type="Proteomes" id="UP000467252"/>
    </source>
</evidence>
<dbReference type="InterPro" id="IPR000792">
    <property type="entry name" value="Tscrpt_reg_LuxR_C"/>
</dbReference>
<reference evidence="5 6" key="1">
    <citation type="journal article" date="2019" name="Emerg. Microbes Infect.">
        <title>Comprehensive subspecies identification of 175 nontuberculous mycobacteria species based on 7547 genomic profiles.</title>
        <authorList>
            <person name="Matsumoto Y."/>
            <person name="Kinjo T."/>
            <person name="Motooka D."/>
            <person name="Nabeya D."/>
            <person name="Jung N."/>
            <person name="Uechi K."/>
            <person name="Horii T."/>
            <person name="Iida T."/>
            <person name="Fujita J."/>
            <person name="Nakamura S."/>
        </authorList>
    </citation>
    <scope>NUCLEOTIDE SEQUENCE [LARGE SCALE GENOMIC DNA]</scope>
    <source>
        <strain evidence="5 6">JCM 6370</strain>
    </source>
</reference>